<gene>
    <name evidence="1" type="ORF">CCMP2556_LOCUS21924</name>
</gene>
<proteinExistence type="predicted"/>
<organism evidence="1 2">
    <name type="scientific">Durusdinium trenchii</name>
    <dbReference type="NCBI Taxonomy" id="1381693"/>
    <lineage>
        <taxon>Eukaryota</taxon>
        <taxon>Sar</taxon>
        <taxon>Alveolata</taxon>
        <taxon>Dinophyceae</taxon>
        <taxon>Suessiales</taxon>
        <taxon>Symbiodiniaceae</taxon>
        <taxon>Durusdinium</taxon>
    </lineage>
</organism>
<evidence type="ECO:0000313" key="1">
    <source>
        <dbReference type="EMBL" id="CAK9040781.1"/>
    </source>
</evidence>
<dbReference type="Proteomes" id="UP001642484">
    <property type="component" value="Unassembled WGS sequence"/>
</dbReference>
<comment type="caution">
    <text evidence="1">The sequence shown here is derived from an EMBL/GenBank/DDBJ whole genome shotgun (WGS) entry which is preliminary data.</text>
</comment>
<reference evidence="1 2" key="1">
    <citation type="submission" date="2024-02" db="EMBL/GenBank/DDBJ databases">
        <authorList>
            <person name="Chen Y."/>
            <person name="Shah S."/>
            <person name="Dougan E. K."/>
            <person name="Thang M."/>
            <person name="Chan C."/>
        </authorList>
    </citation>
    <scope>NUCLEOTIDE SEQUENCE [LARGE SCALE GENOMIC DNA]</scope>
</reference>
<protein>
    <submittedName>
        <fullName evidence="1">Uncharacterized protein</fullName>
    </submittedName>
</protein>
<name>A0ABP0LNK8_9DINO</name>
<keyword evidence="2" id="KW-1185">Reference proteome</keyword>
<evidence type="ECO:0000313" key="2">
    <source>
        <dbReference type="Proteomes" id="UP001642484"/>
    </source>
</evidence>
<sequence length="133" mass="14323">MACAADMSLSSYEQHKLVDKVMIKLYELQEFWQWWGQCSRASWHAAIAAAEETPPMIMASAAAEANREHSNRSSSTRCSLLRVRRPGAGARPGAASVASRRQVASGSAGPCGAHAAQVRHRVAGALLAEMFQV</sequence>
<dbReference type="EMBL" id="CAXAMN010013425">
    <property type="protein sequence ID" value="CAK9040781.1"/>
    <property type="molecule type" value="Genomic_DNA"/>
</dbReference>
<accession>A0ABP0LNK8</accession>